<evidence type="ECO:0000313" key="2">
    <source>
        <dbReference type="EMBL" id="WML86592.1"/>
    </source>
</evidence>
<dbReference type="InterPro" id="IPR046480">
    <property type="entry name" value="DUF6573"/>
</dbReference>
<protein>
    <submittedName>
        <fullName evidence="2">Uncharacterized protein</fullName>
    </submittedName>
</protein>
<evidence type="ECO:0000313" key="1">
    <source>
        <dbReference type="EMBL" id="MDQ5767950.1"/>
    </source>
</evidence>
<gene>
    <name evidence="1" type="ORF">RCC75_05390</name>
    <name evidence="2" type="ORF">RCG00_20190</name>
</gene>
<dbReference type="AlphaFoldDB" id="A0AA51MLG7"/>
<dbReference type="Proteomes" id="UP001229862">
    <property type="component" value="Chromosome"/>
</dbReference>
<sequence length="392" mass="42730">MTTTETTDHAGSPQPPFGIATLEAGPTCTGIMPSGIFCIGALAAPDGQFLYLSLLGRDTAFQELRGKMTTGQLHAFIVQQDGKTVASGWFSREVLGKMEYHGAKVQTHLFGEVAQMILYHPLLTTPDKATQTAALPYLGQATAQTLRDTWQLVRHICEVPLLDEWQAVVMPLLVDLQWLQPLQGFGCNASYLKLGSNIGGLVSANIRSGALRVEPDEAGRLCIPERMTLDLEYGLSKRHPQQATPPPGNSGGGLWDDVDVISVYTRQQAIADGVLVDVSASSEARDAGFKVPVALTEAVYQRFVAWDNNEVRPEQQALGQSTAGRLWDVLYMASLAIRRSSNQRGDSTLLYELYVIERDGFSTTPRSIKLKLHSGSGDHAEHVITILLPEED</sequence>
<accession>A0AA51MLG7</accession>
<organism evidence="2">
    <name type="scientific">Thiothrix subterranea</name>
    <dbReference type="NCBI Taxonomy" id="2735563"/>
    <lineage>
        <taxon>Bacteria</taxon>
        <taxon>Pseudomonadati</taxon>
        <taxon>Pseudomonadota</taxon>
        <taxon>Gammaproteobacteria</taxon>
        <taxon>Thiotrichales</taxon>
        <taxon>Thiotrichaceae</taxon>
        <taxon>Thiothrix</taxon>
    </lineage>
</organism>
<name>A0AA51MLG7_9GAMM</name>
<dbReference type="EMBL" id="CP133217">
    <property type="protein sequence ID" value="WML86592.1"/>
    <property type="molecule type" value="Genomic_DNA"/>
</dbReference>
<reference evidence="2 3" key="1">
    <citation type="submission" date="2023-08" db="EMBL/GenBank/DDBJ databases">
        <title>New molecular markers tilS and rpoB for phylogenetic and monitoring studies of the genus Thiothrix biodiversity.</title>
        <authorList>
            <person name="Ravin N.V."/>
            <person name="Smolyakov D."/>
            <person name="Markov N.D."/>
            <person name="Beletsky A.V."/>
            <person name="Mardanov A.V."/>
            <person name="Rudenko T.S."/>
            <person name="Grabovich M.Y."/>
        </authorList>
    </citation>
    <scope>NUCLEOTIDE SEQUENCE</scope>
    <source>
        <strain evidence="2">DNT52</strain>
        <strain evidence="1 3">H33</strain>
    </source>
</reference>
<evidence type="ECO:0000313" key="3">
    <source>
        <dbReference type="Proteomes" id="UP001223336"/>
    </source>
</evidence>
<proteinExistence type="predicted"/>
<dbReference type="RefSeq" id="WP_308134066.1">
    <property type="nucleotide sequence ID" value="NZ_CP133217.1"/>
</dbReference>
<dbReference type="EMBL" id="JAVFKN010000004">
    <property type="protein sequence ID" value="MDQ5767950.1"/>
    <property type="molecule type" value="Genomic_DNA"/>
</dbReference>
<dbReference type="Pfam" id="PF20213">
    <property type="entry name" value="DUF6573"/>
    <property type="match status" value="1"/>
</dbReference>
<dbReference type="Proteomes" id="UP001223336">
    <property type="component" value="Unassembled WGS sequence"/>
</dbReference>
<keyword evidence="3" id="KW-1185">Reference proteome</keyword>